<reference evidence="2" key="1">
    <citation type="journal article" date="2022" name="Int. J. Mol. Sci.">
        <title>Draft Genome of Tanacetum Coccineum: Genomic Comparison of Closely Related Tanacetum-Family Plants.</title>
        <authorList>
            <person name="Yamashiro T."/>
            <person name="Shiraishi A."/>
            <person name="Nakayama K."/>
            <person name="Satake H."/>
        </authorList>
    </citation>
    <scope>NUCLEOTIDE SEQUENCE</scope>
</reference>
<protein>
    <submittedName>
        <fullName evidence="2">Uncharacterized protein</fullName>
    </submittedName>
</protein>
<dbReference type="EMBL" id="BQNB010011875">
    <property type="protein sequence ID" value="GJS96299.1"/>
    <property type="molecule type" value="Genomic_DNA"/>
</dbReference>
<accession>A0ABQ5A164</accession>
<reference evidence="2" key="2">
    <citation type="submission" date="2022-01" db="EMBL/GenBank/DDBJ databases">
        <authorList>
            <person name="Yamashiro T."/>
            <person name="Shiraishi A."/>
            <person name="Satake H."/>
            <person name="Nakayama K."/>
        </authorList>
    </citation>
    <scope>NUCLEOTIDE SEQUENCE</scope>
</reference>
<feature type="transmembrane region" description="Helical" evidence="1">
    <location>
        <begin position="27"/>
        <end position="47"/>
    </location>
</feature>
<evidence type="ECO:0000313" key="2">
    <source>
        <dbReference type="EMBL" id="GJS96299.1"/>
    </source>
</evidence>
<gene>
    <name evidence="2" type="ORF">Tco_0803267</name>
</gene>
<name>A0ABQ5A164_9ASTR</name>
<evidence type="ECO:0000313" key="3">
    <source>
        <dbReference type="Proteomes" id="UP001151760"/>
    </source>
</evidence>
<comment type="caution">
    <text evidence="2">The sequence shown here is derived from an EMBL/GenBank/DDBJ whole genome shotgun (WGS) entry which is preliminary data.</text>
</comment>
<sequence>MLAPRSAKALHEKVLLKLHGIRKLPGSLCLGGTLFCMLWVTVFLWLVSEVELVRSRNLRTSDVNNGNHMPHLRYLRWLIGYGLFPRGSMSIARKITQKSTRLLVSESVELSFKESERQHGQQPTWVHRPLDRNFEEYQESDGSIDVKNWRIQMCESDSDSKPLNKQTTPTSKLLIKWKDLSFGYHMKRIGIEIYSFNLIYTIDGKSQRLE</sequence>
<keyword evidence="1" id="KW-0472">Membrane</keyword>
<keyword evidence="3" id="KW-1185">Reference proteome</keyword>
<organism evidence="2 3">
    <name type="scientific">Tanacetum coccineum</name>
    <dbReference type="NCBI Taxonomy" id="301880"/>
    <lineage>
        <taxon>Eukaryota</taxon>
        <taxon>Viridiplantae</taxon>
        <taxon>Streptophyta</taxon>
        <taxon>Embryophyta</taxon>
        <taxon>Tracheophyta</taxon>
        <taxon>Spermatophyta</taxon>
        <taxon>Magnoliopsida</taxon>
        <taxon>eudicotyledons</taxon>
        <taxon>Gunneridae</taxon>
        <taxon>Pentapetalae</taxon>
        <taxon>asterids</taxon>
        <taxon>campanulids</taxon>
        <taxon>Asterales</taxon>
        <taxon>Asteraceae</taxon>
        <taxon>Asteroideae</taxon>
        <taxon>Anthemideae</taxon>
        <taxon>Anthemidinae</taxon>
        <taxon>Tanacetum</taxon>
    </lineage>
</organism>
<dbReference type="Proteomes" id="UP001151760">
    <property type="component" value="Unassembled WGS sequence"/>
</dbReference>
<keyword evidence="1" id="KW-1133">Transmembrane helix</keyword>
<evidence type="ECO:0000256" key="1">
    <source>
        <dbReference type="SAM" id="Phobius"/>
    </source>
</evidence>
<proteinExistence type="predicted"/>
<keyword evidence="1" id="KW-0812">Transmembrane</keyword>